<dbReference type="EMBL" id="BSEV01000006">
    <property type="protein sequence ID" value="GLK09822.1"/>
    <property type="molecule type" value="Genomic_DNA"/>
</dbReference>
<dbReference type="PIRSF" id="PIRSF001134">
    <property type="entry name" value="Streptogrisin"/>
    <property type="match status" value="1"/>
</dbReference>
<proteinExistence type="inferred from homology"/>
<dbReference type="SUPFAM" id="SSF50494">
    <property type="entry name" value="Trypsin-like serine proteases"/>
    <property type="match status" value="1"/>
</dbReference>
<evidence type="ECO:0000256" key="2">
    <source>
        <dbReference type="ARBA" id="ARBA00022670"/>
    </source>
</evidence>
<dbReference type="RefSeq" id="WP_271218276.1">
    <property type="nucleotide sequence ID" value="NZ_BAAAVD010000028.1"/>
</dbReference>
<keyword evidence="2" id="KW-0645">Protease</keyword>
<name>A0A9W6MD85_9ACTN</name>
<feature type="signal peptide" evidence="7">
    <location>
        <begin position="1"/>
        <end position="22"/>
    </location>
</feature>
<dbReference type="Proteomes" id="UP001143474">
    <property type="component" value="Unassembled WGS sequence"/>
</dbReference>
<feature type="chain" id="PRO_5040973027" description="Peptidase S1 domain-containing protein" evidence="7">
    <location>
        <begin position="23"/>
        <end position="215"/>
    </location>
</feature>
<keyword evidence="5 6" id="KW-1015">Disulfide bond</keyword>
<evidence type="ECO:0000313" key="8">
    <source>
        <dbReference type="EMBL" id="GLK09822.1"/>
    </source>
</evidence>
<dbReference type="GO" id="GO:0004252">
    <property type="term" value="F:serine-type endopeptidase activity"/>
    <property type="evidence" value="ECO:0007669"/>
    <property type="project" value="InterPro"/>
</dbReference>
<evidence type="ECO:0000256" key="1">
    <source>
        <dbReference type="ARBA" id="ARBA00007664"/>
    </source>
</evidence>
<evidence type="ECO:0000256" key="6">
    <source>
        <dbReference type="PIRSR" id="PIRSR001134-2"/>
    </source>
</evidence>
<feature type="disulfide bond" evidence="6">
    <location>
        <begin position="163"/>
        <end position="190"/>
    </location>
</feature>
<feature type="disulfide bond" evidence="6">
    <location>
        <begin position="46"/>
        <end position="62"/>
    </location>
</feature>
<reference evidence="8" key="1">
    <citation type="journal article" date="2014" name="Int. J. Syst. Evol. Microbiol.">
        <title>Complete genome sequence of Corynebacterium casei LMG S-19264T (=DSM 44701T), isolated from a smear-ripened cheese.</title>
        <authorList>
            <consortium name="US DOE Joint Genome Institute (JGI-PGF)"/>
            <person name="Walter F."/>
            <person name="Albersmeier A."/>
            <person name="Kalinowski J."/>
            <person name="Ruckert C."/>
        </authorList>
    </citation>
    <scope>NUCLEOTIDE SEQUENCE</scope>
    <source>
        <strain evidence="8">VKM Ac-2007</strain>
    </source>
</reference>
<dbReference type="GO" id="GO:0006508">
    <property type="term" value="P:proteolysis"/>
    <property type="evidence" value="ECO:0007669"/>
    <property type="project" value="UniProtKB-KW"/>
</dbReference>
<evidence type="ECO:0000256" key="4">
    <source>
        <dbReference type="ARBA" id="ARBA00022825"/>
    </source>
</evidence>
<sequence length="215" mass="21940">MTKRISLLLIIGFLLLDSGAAAAGTARLQSYVIRGGDSFFTTTGRCTVGVAVRGGYVTAGACGRVGEAVRGRNQTAQGAIRASSFPSASMAWVEVNPDWVPRGAVNGVGGEIAVRGGSPAPVGSSVCRSGGTSGWHCGILLRRNASVTYPQGTLHGLIEASVCAEPGDLGAPLMSAGHVQGVLVGSTGNCSTGGRSYYQPIDEILQRYGLTLLTL</sequence>
<evidence type="ECO:0000256" key="7">
    <source>
        <dbReference type="SAM" id="SignalP"/>
    </source>
</evidence>
<dbReference type="CDD" id="cd21112">
    <property type="entry name" value="alphaLP-like"/>
    <property type="match status" value="1"/>
</dbReference>
<keyword evidence="4" id="KW-0720">Serine protease</keyword>
<accession>A0A9W6MD85</accession>
<organism evidence="8 9">
    <name type="scientific">Streptosporangium carneum</name>
    <dbReference type="NCBI Taxonomy" id="47481"/>
    <lineage>
        <taxon>Bacteria</taxon>
        <taxon>Bacillati</taxon>
        <taxon>Actinomycetota</taxon>
        <taxon>Actinomycetes</taxon>
        <taxon>Streptosporangiales</taxon>
        <taxon>Streptosporangiaceae</taxon>
        <taxon>Streptosporangium</taxon>
    </lineage>
</organism>
<keyword evidence="7" id="KW-0732">Signal</keyword>
<protein>
    <recommendedName>
        <fullName evidence="10">Peptidase S1 domain-containing protein</fullName>
    </recommendedName>
</protein>
<evidence type="ECO:0000313" key="9">
    <source>
        <dbReference type="Proteomes" id="UP001143474"/>
    </source>
</evidence>
<gene>
    <name evidence="8" type="ORF">GCM10017600_32280</name>
</gene>
<dbReference type="PRINTS" id="PR00861">
    <property type="entry name" value="ALYTICPTASE"/>
</dbReference>
<comment type="caution">
    <text evidence="8">The sequence shown here is derived from an EMBL/GenBank/DDBJ whole genome shotgun (WGS) entry which is preliminary data.</text>
</comment>
<feature type="disulfide bond" evidence="6">
    <location>
        <begin position="127"/>
        <end position="137"/>
    </location>
</feature>
<keyword evidence="9" id="KW-1185">Reference proteome</keyword>
<dbReference type="InterPro" id="IPR043504">
    <property type="entry name" value="Peptidase_S1_PA_chymotrypsin"/>
</dbReference>
<dbReference type="Gene3D" id="2.40.10.10">
    <property type="entry name" value="Trypsin-like serine proteases"/>
    <property type="match status" value="2"/>
</dbReference>
<evidence type="ECO:0000256" key="5">
    <source>
        <dbReference type="ARBA" id="ARBA00023157"/>
    </source>
</evidence>
<keyword evidence="3" id="KW-0378">Hydrolase</keyword>
<reference evidence="8" key="2">
    <citation type="submission" date="2023-01" db="EMBL/GenBank/DDBJ databases">
        <authorList>
            <person name="Sun Q."/>
            <person name="Evtushenko L."/>
        </authorList>
    </citation>
    <scope>NUCLEOTIDE SEQUENCE</scope>
    <source>
        <strain evidence="8">VKM Ac-2007</strain>
    </source>
</reference>
<comment type="similarity">
    <text evidence="1">Belongs to the peptidase S1 family.</text>
</comment>
<dbReference type="InterPro" id="IPR001316">
    <property type="entry name" value="Pept_S1A_streptogrisin"/>
</dbReference>
<evidence type="ECO:0008006" key="10">
    <source>
        <dbReference type="Google" id="ProtNLM"/>
    </source>
</evidence>
<dbReference type="InterPro" id="IPR009003">
    <property type="entry name" value="Peptidase_S1_PA"/>
</dbReference>
<evidence type="ECO:0000256" key="3">
    <source>
        <dbReference type="ARBA" id="ARBA00022801"/>
    </source>
</evidence>
<dbReference type="AlphaFoldDB" id="A0A9W6MD85"/>